<name>A0A9D3ZJJ5_9ROSI</name>
<gene>
    <name evidence="2" type="ORF">J1N35_041579</name>
</gene>
<evidence type="ECO:0000313" key="2">
    <source>
        <dbReference type="EMBL" id="KAH1039836.1"/>
    </source>
</evidence>
<evidence type="ECO:0000313" key="3">
    <source>
        <dbReference type="Proteomes" id="UP000828251"/>
    </source>
</evidence>
<feature type="compositionally biased region" description="Basic residues" evidence="1">
    <location>
        <begin position="50"/>
        <end position="67"/>
    </location>
</feature>
<dbReference type="Proteomes" id="UP000828251">
    <property type="component" value="Unassembled WGS sequence"/>
</dbReference>
<proteinExistence type="predicted"/>
<organism evidence="2 3">
    <name type="scientific">Gossypium stocksii</name>
    <dbReference type="NCBI Taxonomy" id="47602"/>
    <lineage>
        <taxon>Eukaryota</taxon>
        <taxon>Viridiplantae</taxon>
        <taxon>Streptophyta</taxon>
        <taxon>Embryophyta</taxon>
        <taxon>Tracheophyta</taxon>
        <taxon>Spermatophyta</taxon>
        <taxon>Magnoliopsida</taxon>
        <taxon>eudicotyledons</taxon>
        <taxon>Gunneridae</taxon>
        <taxon>Pentapetalae</taxon>
        <taxon>rosids</taxon>
        <taxon>malvids</taxon>
        <taxon>Malvales</taxon>
        <taxon>Malvaceae</taxon>
        <taxon>Malvoideae</taxon>
        <taxon>Gossypium</taxon>
    </lineage>
</organism>
<protein>
    <submittedName>
        <fullName evidence="2">Uncharacterized protein</fullName>
    </submittedName>
</protein>
<reference evidence="2 3" key="1">
    <citation type="journal article" date="2021" name="Plant Biotechnol. J.">
        <title>Multi-omics assisted identification of the key and species-specific regulatory components of drought-tolerant mechanisms in Gossypium stocksii.</title>
        <authorList>
            <person name="Yu D."/>
            <person name="Ke L."/>
            <person name="Zhang D."/>
            <person name="Wu Y."/>
            <person name="Sun Y."/>
            <person name="Mei J."/>
            <person name="Sun J."/>
            <person name="Sun Y."/>
        </authorList>
    </citation>
    <scope>NUCLEOTIDE SEQUENCE [LARGE SCALE GENOMIC DNA]</scope>
    <source>
        <strain evidence="3">cv. E1</strain>
        <tissue evidence="2">Leaf</tissue>
    </source>
</reference>
<feature type="non-terminal residue" evidence="2">
    <location>
        <position position="67"/>
    </location>
</feature>
<dbReference type="AlphaFoldDB" id="A0A9D3ZJJ5"/>
<comment type="caution">
    <text evidence="2">The sequence shown here is derived from an EMBL/GenBank/DDBJ whole genome shotgun (WGS) entry which is preliminary data.</text>
</comment>
<feature type="region of interest" description="Disordered" evidence="1">
    <location>
        <begin position="48"/>
        <end position="67"/>
    </location>
</feature>
<dbReference type="EMBL" id="JAIQCV010000012">
    <property type="protein sequence ID" value="KAH1039836.1"/>
    <property type="molecule type" value="Genomic_DNA"/>
</dbReference>
<accession>A0A9D3ZJJ5</accession>
<evidence type="ECO:0000256" key="1">
    <source>
        <dbReference type="SAM" id="MobiDB-lite"/>
    </source>
</evidence>
<keyword evidence="3" id="KW-1185">Reference proteome</keyword>
<sequence length="67" mass="7571">MAWLKNPFTCVDPHAYVAYTPNLASPVWLTRPHFGSHTVVSCVRPSLPRSHGRVSHTARHTRDHTLV</sequence>